<dbReference type="Proteomes" id="UP000826195">
    <property type="component" value="Unassembled WGS sequence"/>
</dbReference>
<feature type="compositionally biased region" description="Basic and acidic residues" evidence="1">
    <location>
        <begin position="62"/>
        <end position="83"/>
    </location>
</feature>
<protein>
    <submittedName>
        <fullName evidence="2">Uncharacterized protein</fullName>
    </submittedName>
</protein>
<organism evidence="2 3">
    <name type="scientific">Cotesia glomerata</name>
    <name type="common">Lepidopteran parasitic wasp</name>
    <name type="synonym">Apanteles glomeratus</name>
    <dbReference type="NCBI Taxonomy" id="32391"/>
    <lineage>
        <taxon>Eukaryota</taxon>
        <taxon>Metazoa</taxon>
        <taxon>Ecdysozoa</taxon>
        <taxon>Arthropoda</taxon>
        <taxon>Hexapoda</taxon>
        <taxon>Insecta</taxon>
        <taxon>Pterygota</taxon>
        <taxon>Neoptera</taxon>
        <taxon>Endopterygota</taxon>
        <taxon>Hymenoptera</taxon>
        <taxon>Apocrita</taxon>
        <taxon>Ichneumonoidea</taxon>
        <taxon>Braconidae</taxon>
        <taxon>Microgastrinae</taxon>
        <taxon>Cotesia</taxon>
    </lineage>
</organism>
<dbReference type="AlphaFoldDB" id="A0AAV7HMX2"/>
<comment type="caution">
    <text evidence="2">The sequence shown here is derived from an EMBL/GenBank/DDBJ whole genome shotgun (WGS) entry which is preliminary data.</text>
</comment>
<name>A0AAV7HMX2_COTGL</name>
<dbReference type="EMBL" id="JAHXZJ010002343">
    <property type="protein sequence ID" value="KAH0543278.1"/>
    <property type="molecule type" value="Genomic_DNA"/>
</dbReference>
<reference evidence="2 3" key="1">
    <citation type="journal article" date="2021" name="J. Hered.">
        <title>A chromosome-level genome assembly of the parasitoid wasp, Cotesia glomerata (Hymenoptera: Braconidae).</title>
        <authorList>
            <person name="Pinto B.J."/>
            <person name="Weis J.J."/>
            <person name="Gamble T."/>
            <person name="Ode P.J."/>
            <person name="Paul R."/>
            <person name="Zaspel J.M."/>
        </authorList>
    </citation>
    <scope>NUCLEOTIDE SEQUENCE [LARGE SCALE GENOMIC DNA]</scope>
    <source>
        <strain evidence="2">CgM1</strain>
    </source>
</reference>
<gene>
    <name evidence="2" type="ORF">KQX54_000423</name>
</gene>
<evidence type="ECO:0000256" key="1">
    <source>
        <dbReference type="SAM" id="MobiDB-lite"/>
    </source>
</evidence>
<feature type="region of interest" description="Disordered" evidence="1">
    <location>
        <begin position="62"/>
        <end position="133"/>
    </location>
</feature>
<accession>A0AAV7HMX2</accession>
<sequence>MFGLQSKNYNNAKAAAGTDAIFVKNIAVDIVYSKSIDQLSEDEINARIDDYTDYIRVKISDLERPKKSTRSEGSDKKEDEKNKTRNNAPALKKKTDESSSEGTSFSEAVPIRKEESADSERERESKVVAMNVH</sequence>
<evidence type="ECO:0000313" key="3">
    <source>
        <dbReference type="Proteomes" id="UP000826195"/>
    </source>
</evidence>
<keyword evidence="3" id="KW-1185">Reference proteome</keyword>
<feature type="compositionally biased region" description="Basic and acidic residues" evidence="1">
    <location>
        <begin position="110"/>
        <end position="126"/>
    </location>
</feature>
<evidence type="ECO:0000313" key="2">
    <source>
        <dbReference type="EMBL" id="KAH0543278.1"/>
    </source>
</evidence>
<proteinExistence type="predicted"/>